<gene>
    <name evidence="9" type="ORF">Q4490_02515</name>
</gene>
<dbReference type="Pfam" id="PF00698">
    <property type="entry name" value="Acyl_transf_1"/>
    <property type="match status" value="1"/>
</dbReference>
<keyword evidence="3 6" id="KW-0808">Transferase</keyword>
<feature type="active site" evidence="7">
    <location>
        <position position="87"/>
    </location>
</feature>
<dbReference type="SUPFAM" id="SSF52151">
    <property type="entry name" value="FabD/lysophospholipase-like"/>
    <property type="match status" value="1"/>
</dbReference>
<evidence type="ECO:0000256" key="5">
    <source>
        <dbReference type="ARBA" id="ARBA00048462"/>
    </source>
</evidence>
<dbReference type="InterPro" id="IPR001227">
    <property type="entry name" value="Ac_transferase_dom_sf"/>
</dbReference>
<dbReference type="GO" id="GO:0005829">
    <property type="term" value="C:cytosol"/>
    <property type="evidence" value="ECO:0007669"/>
    <property type="project" value="TreeGrafter"/>
</dbReference>
<comment type="similarity">
    <text evidence="6">Belongs to the fabD family.</text>
</comment>
<proteinExistence type="inferred from homology"/>
<comment type="catalytic activity">
    <reaction evidence="5 6">
        <text>holo-[ACP] + malonyl-CoA = malonyl-[ACP] + CoA</text>
        <dbReference type="Rhea" id="RHEA:41792"/>
        <dbReference type="Rhea" id="RHEA-COMP:9623"/>
        <dbReference type="Rhea" id="RHEA-COMP:9685"/>
        <dbReference type="ChEBI" id="CHEBI:57287"/>
        <dbReference type="ChEBI" id="CHEBI:57384"/>
        <dbReference type="ChEBI" id="CHEBI:64479"/>
        <dbReference type="ChEBI" id="CHEBI:78449"/>
        <dbReference type="EC" id="2.3.1.39"/>
    </reaction>
</comment>
<dbReference type="Gene3D" id="3.40.366.10">
    <property type="entry name" value="Malonyl-Coenzyme A Acyl Carrier Protein, domain 2"/>
    <property type="match status" value="1"/>
</dbReference>
<dbReference type="PANTHER" id="PTHR42681">
    <property type="entry name" value="MALONYL-COA-ACYL CARRIER PROTEIN TRANSACYLASE, MITOCHONDRIAL"/>
    <property type="match status" value="1"/>
</dbReference>
<name>A0AAW7XDV1_9GAMM</name>
<dbReference type="InterPro" id="IPR016036">
    <property type="entry name" value="Malonyl_transacylase_ACP-bd"/>
</dbReference>
<dbReference type="GO" id="GO:0004314">
    <property type="term" value="F:[acyl-carrier-protein] S-malonyltransferase activity"/>
    <property type="evidence" value="ECO:0007669"/>
    <property type="project" value="UniProtKB-EC"/>
</dbReference>
<dbReference type="Proteomes" id="UP001169862">
    <property type="component" value="Unassembled WGS sequence"/>
</dbReference>
<dbReference type="RefSeq" id="WP_303548420.1">
    <property type="nucleotide sequence ID" value="NZ_JAUOPG010000001.1"/>
</dbReference>
<evidence type="ECO:0000313" key="10">
    <source>
        <dbReference type="Proteomes" id="UP001169862"/>
    </source>
</evidence>
<evidence type="ECO:0000259" key="8">
    <source>
        <dbReference type="SMART" id="SM00827"/>
    </source>
</evidence>
<organism evidence="9 10">
    <name type="scientific">Neptunomonas phycophila</name>
    <dbReference type="NCBI Taxonomy" id="1572645"/>
    <lineage>
        <taxon>Bacteria</taxon>
        <taxon>Pseudomonadati</taxon>
        <taxon>Pseudomonadota</taxon>
        <taxon>Gammaproteobacteria</taxon>
        <taxon>Oceanospirillales</taxon>
        <taxon>Oceanospirillaceae</taxon>
        <taxon>Neptunomonas</taxon>
    </lineage>
</organism>
<dbReference type="SUPFAM" id="SSF55048">
    <property type="entry name" value="Probable ACP-binding domain of malonyl-CoA ACP transacylase"/>
    <property type="match status" value="1"/>
</dbReference>
<comment type="caution">
    <text evidence="9">The sequence shown here is derived from an EMBL/GenBank/DDBJ whole genome shotgun (WGS) entry which is preliminary data.</text>
</comment>
<dbReference type="EC" id="2.3.1.39" evidence="1 6"/>
<dbReference type="InterPro" id="IPR014043">
    <property type="entry name" value="Acyl_transferase_dom"/>
</dbReference>
<evidence type="ECO:0000256" key="1">
    <source>
        <dbReference type="ARBA" id="ARBA00013258"/>
    </source>
</evidence>
<evidence type="ECO:0000256" key="3">
    <source>
        <dbReference type="ARBA" id="ARBA00022679"/>
    </source>
</evidence>
<evidence type="ECO:0000256" key="6">
    <source>
        <dbReference type="PIRNR" id="PIRNR000446"/>
    </source>
</evidence>
<dbReference type="AlphaFoldDB" id="A0AAW7XDV1"/>
<dbReference type="Gene3D" id="3.30.70.250">
    <property type="entry name" value="Malonyl-CoA ACP transacylase, ACP-binding"/>
    <property type="match status" value="1"/>
</dbReference>
<feature type="active site" evidence="7">
    <location>
        <position position="196"/>
    </location>
</feature>
<dbReference type="PIRSF" id="PIRSF000446">
    <property type="entry name" value="Mct"/>
    <property type="match status" value="1"/>
</dbReference>
<evidence type="ECO:0000256" key="4">
    <source>
        <dbReference type="ARBA" id="ARBA00023315"/>
    </source>
</evidence>
<dbReference type="PANTHER" id="PTHR42681:SF1">
    <property type="entry name" value="MALONYL-COA-ACYL CARRIER PROTEIN TRANSACYLASE, MITOCHONDRIAL"/>
    <property type="match status" value="1"/>
</dbReference>
<dbReference type="InterPro" id="IPR050858">
    <property type="entry name" value="Mal-CoA-ACP_Trans/PKS_FabD"/>
</dbReference>
<reference evidence="9" key="1">
    <citation type="submission" date="2023-07" db="EMBL/GenBank/DDBJ databases">
        <title>Genome content predicts the carbon catabolic preferences of heterotrophic bacteria.</title>
        <authorList>
            <person name="Gralka M."/>
        </authorList>
    </citation>
    <scope>NUCLEOTIDE SEQUENCE</scope>
    <source>
        <strain evidence="9">I2M16</strain>
    </source>
</reference>
<feature type="domain" description="Malonyl-CoA:ACP transacylase (MAT)" evidence="8">
    <location>
        <begin position="6"/>
        <end position="299"/>
    </location>
</feature>
<sequence>MLTAFTFPGQGSQFPGMLKENLPDDPTTHSYLSHAESALGQTITSIDSESALKETVNVQLALLISGVIWGKYLMDKGCVPDYVMGLSVGAYPAAVLAGCLSFEDALQLVSLRGRLMQTAFPQDYGMLALLNVNRTVVESVLEQQVIEGKRVYLANINAEDQFVLAGYKPALLETAAVIKSKTRCTSRLLEVAVPSHCSLLKDQSEYLLSKLEKTIINRPKIRYISASKSRLINNIDDIRKDLSHNMANQVHWHDSSQLLLERGVGRVVEIPPGSTLTGLCRRVFTQGQCFAAQSTRLDTLLYQHL</sequence>
<protein>
    <recommendedName>
        <fullName evidence="2 6">Malonyl CoA-acyl carrier protein transacylase</fullName>
        <ecNumber evidence="1 6">2.3.1.39</ecNumber>
    </recommendedName>
</protein>
<dbReference type="InterPro" id="IPR024925">
    <property type="entry name" value="Malonyl_CoA-ACP_transAc"/>
</dbReference>
<evidence type="ECO:0000256" key="2">
    <source>
        <dbReference type="ARBA" id="ARBA00018953"/>
    </source>
</evidence>
<dbReference type="SMART" id="SM00827">
    <property type="entry name" value="PKS_AT"/>
    <property type="match status" value="1"/>
</dbReference>
<evidence type="ECO:0000256" key="7">
    <source>
        <dbReference type="PIRSR" id="PIRSR000446-1"/>
    </source>
</evidence>
<keyword evidence="4 6" id="KW-0012">Acyltransferase</keyword>
<dbReference type="EMBL" id="JAUOPG010000001">
    <property type="protein sequence ID" value="MDO6452428.1"/>
    <property type="molecule type" value="Genomic_DNA"/>
</dbReference>
<accession>A0AAW7XDV1</accession>
<dbReference type="InterPro" id="IPR016035">
    <property type="entry name" value="Acyl_Trfase/lysoPLipase"/>
</dbReference>
<dbReference type="GO" id="GO:0006633">
    <property type="term" value="P:fatty acid biosynthetic process"/>
    <property type="evidence" value="ECO:0007669"/>
    <property type="project" value="TreeGrafter"/>
</dbReference>
<evidence type="ECO:0000313" key="9">
    <source>
        <dbReference type="EMBL" id="MDO6452428.1"/>
    </source>
</evidence>